<keyword evidence="3 7" id="KW-0378">Hydrolase</keyword>
<evidence type="ECO:0000256" key="8">
    <source>
        <dbReference type="PIRSR" id="PIRSR000862-1"/>
    </source>
</evidence>
<comment type="similarity">
    <text evidence="1 7">Belongs to the AB hydrolase superfamily. Lipase family.</text>
</comment>
<organism evidence="12 13">
    <name type="scientific">Brassicogethes aeneus</name>
    <name type="common">Rape pollen beetle</name>
    <name type="synonym">Meligethes aeneus</name>
    <dbReference type="NCBI Taxonomy" id="1431903"/>
    <lineage>
        <taxon>Eukaryota</taxon>
        <taxon>Metazoa</taxon>
        <taxon>Ecdysozoa</taxon>
        <taxon>Arthropoda</taxon>
        <taxon>Hexapoda</taxon>
        <taxon>Insecta</taxon>
        <taxon>Pterygota</taxon>
        <taxon>Neoptera</taxon>
        <taxon>Endopterygota</taxon>
        <taxon>Coleoptera</taxon>
        <taxon>Polyphaga</taxon>
        <taxon>Cucujiformia</taxon>
        <taxon>Nitidulidae</taxon>
        <taxon>Meligethinae</taxon>
        <taxon>Brassicogethes</taxon>
    </lineage>
</organism>
<protein>
    <recommendedName>
        <fullName evidence="7">Lipase</fullName>
    </recommendedName>
</protein>
<evidence type="ECO:0000256" key="1">
    <source>
        <dbReference type="ARBA" id="ARBA00010701"/>
    </source>
</evidence>
<evidence type="ECO:0000256" key="6">
    <source>
        <dbReference type="ARBA" id="ARBA00023180"/>
    </source>
</evidence>
<dbReference type="AlphaFoldDB" id="A0A9P0ATQ2"/>
<feature type="signal peptide" evidence="9">
    <location>
        <begin position="1"/>
        <end position="19"/>
    </location>
</feature>
<evidence type="ECO:0000256" key="7">
    <source>
        <dbReference type="PIRNR" id="PIRNR000862"/>
    </source>
</evidence>
<dbReference type="InterPro" id="IPR025483">
    <property type="entry name" value="Lipase_euk"/>
</dbReference>
<proteinExistence type="inferred from homology"/>
<dbReference type="SUPFAM" id="SSF53474">
    <property type="entry name" value="alpha/beta-Hydrolases"/>
    <property type="match status" value="1"/>
</dbReference>
<dbReference type="OrthoDB" id="9974421at2759"/>
<evidence type="ECO:0000256" key="5">
    <source>
        <dbReference type="ARBA" id="ARBA00023098"/>
    </source>
</evidence>
<feature type="domain" description="Partial AB-hydrolase lipase" evidence="10">
    <location>
        <begin position="32"/>
        <end position="86"/>
    </location>
</feature>
<dbReference type="Gene3D" id="3.40.50.1820">
    <property type="entry name" value="alpha/beta hydrolase"/>
    <property type="match status" value="1"/>
</dbReference>
<evidence type="ECO:0000256" key="4">
    <source>
        <dbReference type="ARBA" id="ARBA00022963"/>
    </source>
</evidence>
<dbReference type="FunFam" id="3.40.50.1820:FF:000057">
    <property type="entry name" value="Lipase"/>
    <property type="match status" value="1"/>
</dbReference>
<dbReference type="InterPro" id="IPR022742">
    <property type="entry name" value="Hydrolase_4"/>
</dbReference>
<feature type="active site" description="Charge relay system" evidence="8">
    <location>
        <position position="371"/>
    </location>
</feature>
<keyword evidence="2 9" id="KW-0732">Signal</keyword>
<evidence type="ECO:0000256" key="2">
    <source>
        <dbReference type="ARBA" id="ARBA00022729"/>
    </source>
</evidence>
<dbReference type="PIRSF" id="PIRSF000862">
    <property type="entry name" value="Steryl_ester_lip"/>
    <property type="match status" value="1"/>
</dbReference>
<sequence length="398" mass="45957">MEIHIAIIFLIFGLQKLKAEIINYRLPFVKAAALDGYKAETHQVTTDDGYILTMHRIPSAKNSSKINKYPVFMVPGMTAVSDCFILLGNASIAYTLVENGYDVWLTNPRGNKHSQKHVKYNAMEDKEYWNYTIHEMGHYDIASFVDYIRNVTKKDKISGMGHSQGTTLIFLLLSSRPDYNDKLNIFVALAPSVYLNDSLISVMKIVGKYSNFFDHMIREVLNIHFLPRSLFEGMETVCNSGPAFFSLCRALIAGFCDNLDYGVNLDRIYDFKIFNLAFSHMPSELCIKMVMHYFQMIDSGNFCKFDYGQLQNTQMYGSSTPPRYDIKKITIPVGLIFARHDLLIPLSGVHRISKELKNPIPYEMKNKNYRHVFYLFSKHVKKIYPFLLRILRENTLME</sequence>
<dbReference type="Pfam" id="PF12146">
    <property type="entry name" value="Hydrolase_4"/>
    <property type="match status" value="1"/>
</dbReference>
<dbReference type="InterPro" id="IPR006693">
    <property type="entry name" value="AB_hydrolase_lipase"/>
</dbReference>
<evidence type="ECO:0000313" key="12">
    <source>
        <dbReference type="EMBL" id="CAH0547942.1"/>
    </source>
</evidence>
<feature type="domain" description="Serine aminopeptidase S33" evidence="11">
    <location>
        <begin position="90"/>
        <end position="208"/>
    </location>
</feature>
<keyword evidence="6" id="KW-0325">Glycoprotein</keyword>
<dbReference type="GO" id="GO:0016788">
    <property type="term" value="F:hydrolase activity, acting on ester bonds"/>
    <property type="evidence" value="ECO:0007669"/>
    <property type="project" value="InterPro"/>
</dbReference>
<evidence type="ECO:0000259" key="11">
    <source>
        <dbReference type="Pfam" id="PF12146"/>
    </source>
</evidence>
<gene>
    <name evidence="12" type="ORF">MELIAE_LOCUS1827</name>
</gene>
<feature type="active site" description="Charge relay system" evidence="8">
    <location>
        <position position="341"/>
    </location>
</feature>
<evidence type="ECO:0000313" key="13">
    <source>
        <dbReference type="Proteomes" id="UP001154078"/>
    </source>
</evidence>
<feature type="active site" description="Nucleophile" evidence="8">
    <location>
        <position position="163"/>
    </location>
</feature>
<keyword evidence="4 7" id="KW-0442">Lipid degradation</keyword>
<dbReference type="EMBL" id="OV121132">
    <property type="protein sequence ID" value="CAH0547942.1"/>
    <property type="molecule type" value="Genomic_DNA"/>
</dbReference>
<dbReference type="Proteomes" id="UP001154078">
    <property type="component" value="Chromosome 1"/>
</dbReference>
<reference evidence="12" key="1">
    <citation type="submission" date="2021-12" db="EMBL/GenBank/DDBJ databases">
        <authorList>
            <person name="King R."/>
        </authorList>
    </citation>
    <scope>NUCLEOTIDE SEQUENCE</scope>
</reference>
<feature type="chain" id="PRO_5040186336" description="Lipase" evidence="9">
    <location>
        <begin position="20"/>
        <end position="398"/>
    </location>
</feature>
<dbReference type="PANTHER" id="PTHR11005">
    <property type="entry name" value="LYSOSOMAL ACID LIPASE-RELATED"/>
    <property type="match status" value="1"/>
</dbReference>
<evidence type="ECO:0000259" key="10">
    <source>
        <dbReference type="Pfam" id="PF04083"/>
    </source>
</evidence>
<dbReference type="GO" id="GO:0016042">
    <property type="term" value="P:lipid catabolic process"/>
    <property type="evidence" value="ECO:0007669"/>
    <property type="project" value="UniProtKB-KW"/>
</dbReference>
<evidence type="ECO:0000256" key="9">
    <source>
        <dbReference type="SAM" id="SignalP"/>
    </source>
</evidence>
<keyword evidence="13" id="KW-1185">Reference proteome</keyword>
<accession>A0A9P0ATQ2</accession>
<dbReference type="InterPro" id="IPR029058">
    <property type="entry name" value="AB_hydrolase_fold"/>
</dbReference>
<evidence type="ECO:0000256" key="3">
    <source>
        <dbReference type="ARBA" id="ARBA00022801"/>
    </source>
</evidence>
<dbReference type="Pfam" id="PF04083">
    <property type="entry name" value="Abhydro_lipase"/>
    <property type="match status" value="1"/>
</dbReference>
<name>A0A9P0ATQ2_BRAAE</name>
<keyword evidence="5" id="KW-0443">Lipid metabolism</keyword>